<dbReference type="AlphaFoldDB" id="A0A7J0GB29"/>
<evidence type="ECO:0000313" key="1">
    <source>
        <dbReference type="EMBL" id="GFZ08016.1"/>
    </source>
</evidence>
<sequence length="92" mass="10398">MVLYLMYKNTKKVVEEQKAAIDEVEINQVRVLKEEAEKLPEVLVEQVIDVVKLSAMVCPEIVPLVPNIILNEMDIVIDHGMVEELNGVVKAK</sequence>
<name>A0A7J0GB29_9ERIC</name>
<dbReference type="Proteomes" id="UP000585474">
    <property type="component" value="Unassembled WGS sequence"/>
</dbReference>
<evidence type="ECO:0000313" key="2">
    <source>
        <dbReference type="Proteomes" id="UP000585474"/>
    </source>
</evidence>
<keyword evidence="2" id="KW-1185">Reference proteome</keyword>
<comment type="caution">
    <text evidence="1">The sequence shown here is derived from an EMBL/GenBank/DDBJ whole genome shotgun (WGS) entry which is preliminary data.</text>
</comment>
<gene>
    <name evidence="1" type="ORF">Acr_19g0009530</name>
</gene>
<reference evidence="1 2" key="1">
    <citation type="submission" date="2019-07" db="EMBL/GenBank/DDBJ databases">
        <title>De Novo Assembly of kiwifruit Actinidia rufa.</title>
        <authorList>
            <person name="Sugita-Konishi S."/>
            <person name="Sato K."/>
            <person name="Mori E."/>
            <person name="Abe Y."/>
            <person name="Kisaki G."/>
            <person name="Hamano K."/>
            <person name="Suezawa K."/>
            <person name="Otani M."/>
            <person name="Fukuda T."/>
            <person name="Manabe T."/>
            <person name="Gomi K."/>
            <person name="Tabuchi M."/>
            <person name="Akimitsu K."/>
            <person name="Kataoka I."/>
        </authorList>
    </citation>
    <scope>NUCLEOTIDE SEQUENCE [LARGE SCALE GENOMIC DNA]</scope>
    <source>
        <strain evidence="2">cv. Fuchu</strain>
    </source>
</reference>
<organism evidence="1 2">
    <name type="scientific">Actinidia rufa</name>
    <dbReference type="NCBI Taxonomy" id="165716"/>
    <lineage>
        <taxon>Eukaryota</taxon>
        <taxon>Viridiplantae</taxon>
        <taxon>Streptophyta</taxon>
        <taxon>Embryophyta</taxon>
        <taxon>Tracheophyta</taxon>
        <taxon>Spermatophyta</taxon>
        <taxon>Magnoliopsida</taxon>
        <taxon>eudicotyledons</taxon>
        <taxon>Gunneridae</taxon>
        <taxon>Pentapetalae</taxon>
        <taxon>asterids</taxon>
        <taxon>Ericales</taxon>
        <taxon>Actinidiaceae</taxon>
        <taxon>Actinidia</taxon>
    </lineage>
</organism>
<dbReference type="EMBL" id="BJWL01000019">
    <property type="protein sequence ID" value="GFZ08016.1"/>
    <property type="molecule type" value="Genomic_DNA"/>
</dbReference>
<dbReference type="OrthoDB" id="409725at2759"/>
<proteinExistence type="predicted"/>
<protein>
    <submittedName>
        <fullName evidence="1">Uncharacterized protein</fullName>
    </submittedName>
</protein>
<accession>A0A7J0GB29</accession>